<comment type="subunit">
    <text evidence="2 4">Homodimer.</text>
</comment>
<dbReference type="GO" id="GO:0009699">
    <property type="term" value="P:phenylpropanoid biosynthetic process"/>
    <property type="evidence" value="ECO:0007669"/>
    <property type="project" value="UniProtKB-ARBA"/>
</dbReference>
<dbReference type="Pfam" id="PF03018">
    <property type="entry name" value="Dirigent"/>
    <property type="match status" value="1"/>
</dbReference>
<sequence>MDRLLLLLLLLPLVTPLLTADGGVNAKEKLIHLRFYWHGILSGPNPTAETIARSPVTNASATLFGLMNVIDDPLTLGPDLSSRQIGRSQGIYVSVDQNVVGLLMVMNFVFMDGKYNGSTLAVMGHNQVFSSVREMPIVGGTMLFRLARGYVQARTYSFRPEIGDVVVEYNCYVLRCSDY</sequence>
<dbReference type="EMBL" id="JANQDX010000018">
    <property type="protein sequence ID" value="KAL0905687.1"/>
    <property type="molecule type" value="Genomic_DNA"/>
</dbReference>
<dbReference type="AlphaFoldDB" id="A0ABD0U1A4"/>
<keyword evidence="6" id="KW-1185">Reference proteome</keyword>
<evidence type="ECO:0000256" key="4">
    <source>
        <dbReference type="RuleBase" id="RU363099"/>
    </source>
</evidence>
<evidence type="ECO:0000256" key="1">
    <source>
        <dbReference type="ARBA" id="ARBA00010746"/>
    </source>
</evidence>
<reference evidence="5 6" key="1">
    <citation type="journal article" date="2024" name="Plant Biotechnol. J.">
        <title>Dendrobium thyrsiflorum genome and its molecular insights into genes involved in important horticultural traits.</title>
        <authorList>
            <person name="Chen B."/>
            <person name="Wang J.Y."/>
            <person name="Zheng P.J."/>
            <person name="Li K.L."/>
            <person name="Liang Y.M."/>
            <person name="Chen X.F."/>
            <person name="Zhang C."/>
            <person name="Zhao X."/>
            <person name="He X."/>
            <person name="Zhang G.Q."/>
            <person name="Liu Z.J."/>
            <person name="Xu Q."/>
        </authorList>
    </citation>
    <scope>NUCLEOTIDE SEQUENCE [LARGE SCALE GENOMIC DNA]</scope>
    <source>
        <strain evidence="5">GZMU011</strain>
    </source>
</reference>
<evidence type="ECO:0000256" key="3">
    <source>
        <dbReference type="ARBA" id="ARBA00022525"/>
    </source>
</evidence>
<keyword evidence="4" id="KW-0052">Apoplast</keyword>
<comment type="subcellular location">
    <subcellularLocation>
        <location evidence="4">Secreted</location>
        <location evidence="4">Extracellular space</location>
        <location evidence="4">Apoplast</location>
    </subcellularLocation>
</comment>
<feature type="signal peptide" evidence="4">
    <location>
        <begin position="1"/>
        <end position="20"/>
    </location>
</feature>
<dbReference type="InterPro" id="IPR004265">
    <property type="entry name" value="Dirigent"/>
</dbReference>
<dbReference type="GO" id="GO:0048046">
    <property type="term" value="C:apoplast"/>
    <property type="evidence" value="ECO:0007669"/>
    <property type="project" value="UniProtKB-SubCell"/>
</dbReference>
<evidence type="ECO:0000313" key="6">
    <source>
        <dbReference type="Proteomes" id="UP001552299"/>
    </source>
</evidence>
<keyword evidence="4" id="KW-0732">Signal</keyword>
<gene>
    <name evidence="5" type="ORF">M5K25_024126</name>
</gene>
<protein>
    <recommendedName>
        <fullName evidence="4">Dirigent protein</fullName>
    </recommendedName>
</protein>
<proteinExistence type="inferred from homology"/>
<dbReference type="InterPro" id="IPR044859">
    <property type="entry name" value="Allene_oxi_cyc_Dirigent"/>
</dbReference>
<organism evidence="5 6">
    <name type="scientific">Dendrobium thyrsiflorum</name>
    <name type="common">Pinecone-like raceme dendrobium</name>
    <name type="synonym">Orchid</name>
    <dbReference type="NCBI Taxonomy" id="117978"/>
    <lineage>
        <taxon>Eukaryota</taxon>
        <taxon>Viridiplantae</taxon>
        <taxon>Streptophyta</taxon>
        <taxon>Embryophyta</taxon>
        <taxon>Tracheophyta</taxon>
        <taxon>Spermatophyta</taxon>
        <taxon>Magnoliopsida</taxon>
        <taxon>Liliopsida</taxon>
        <taxon>Asparagales</taxon>
        <taxon>Orchidaceae</taxon>
        <taxon>Epidendroideae</taxon>
        <taxon>Malaxideae</taxon>
        <taxon>Dendrobiinae</taxon>
        <taxon>Dendrobium</taxon>
    </lineage>
</organism>
<name>A0ABD0U1A4_DENTH</name>
<dbReference type="Gene3D" id="2.40.480.10">
    <property type="entry name" value="Allene oxide cyclase-like"/>
    <property type="match status" value="1"/>
</dbReference>
<comment type="caution">
    <text evidence="5">The sequence shown here is derived from an EMBL/GenBank/DDBJ whole genome shotgun (WGS) entry which is preliminary data.</text>
</comment>
<accession>A0ABD0U1A4</accession>
<comment type="similarity">
    <text evidence="1 4">Belongs to the plant dirigent protein family.</text>
</comment>
<dbReference type="PANTHER" id="PTHR21495">
    <property type="entry name" value="NUCLEOPORIN-RELATED"/>
    <property type="match status" value="1"/>
</dbReference>
<evidence type="ECO:0000256" key="2">
    <source>
        <dbReference type="ARBA" id="ARBA00011738"/>
    </source>
</evidence>
<comment type="function">
    <text evidence="4">Dirigent proteins impart stereoselectivity on the phenoxy radical-coupling reaction, yielding optically active lignans from two molecules of coniferyl alcohol in the biosynthesis of lignans, flavonolignans, and alkaloids and thus plays a central role in plant secondary metabolism.</text>
</comment>
<evidence type="ECO:0000313" key="5">
    <source>
        <dbReference type="EMBL" id="KAL0905687.1"/>
    </source>
</evidence>
<feature type="chain" id="PRO_5044533541" description="Dirigent protein" evidence="4">
    <location>
        <begin position="21"/>
        <end position="179"/>
    </location>
</feature>
<dbReference type="Proteomes" id="UP001552299">
    <property type="component" value="Unassembled WGS sequence"/>
</dbReference>
<keyword evidence="3 4" id="KW-0964">Secreted</keyword>